<feature type="non-terminal residue" evidence="2">
    <location>
        <position position="1"/>
    </location>
</feature>
<name>A0ABW6L589_9ACTN</name>
<proteinExistence type="predicted"/>
<gene>
    <name evidence="2" type="ORF">ACFYNZ_32875</name>
</gene>
<feature type="region of interest" description="Disordered" evidence="1">
    <location>
        <begin position="1"/>
        <end position="30"/>
    </location>
</feature>
<comment type="caution">
    <text evidence="2">The sequence shown here is derived from an EMBL/GenBank/DDBJ whole genome shotgun (WGS) entry which is preliminary data.</text>
</comment>
<evidence type="ECO:0000313" key="2">
    <source>
        <dbReference type="EMBL" id="MFE9174183.1"/>
    </source>
</evidence>
<dbReference type="EMBL" id="JBIAFJ010000048">
    <property type="protein sequence ID" value="MFE9174183.1"/>
    <property type="molecule type" value="Genomic_DNA"/>
</dbReference>
<protein>
    <submittedName>
        <fullName evidence="2">Uncharacterized protein</fullName>
    </submittedName>
</protein>
<keyword evidence="3" id="KW-1185">Reference proteome</keyword>
<organism evidence="2 3">
    <name type="scientific">Streptomyces kebangsaanensis</name>
    <dbReference type="NCBI Taxonomy" id="864058"/>
    <lineage>
        <taxon>Bacteria</taxon>
        <taxon>Bacillati</taxon>
        <taxon>Actinomycetota</taxon>
        <taxon>Actinomycetes</taxon>
        <taxon>Kitasatosporales</taxon>
        <taxon>Streptomycetaceae</taxon>
        <taxon>Streptomyces</taxon>
    </lineage>
</organism>
<sequence>EAPFLCAQRPATTRSGLPFDAHPSRSKRQQLLRPEVRAFAAAGPLPDCNADEGEIDRRVRQLEAISRPVTAEEAEALAGCFGPDDCYGVAWSLLHLIETGPGPVPTVQRPGPNAGEWHLTLWNRWGSWEFPEDESAG</sequence>
<evidence type="ECO:0000256" key="1">
    <source>
        <dbReference type="SAM" id="MobiDB-lite"/>
    </source>
</evidence>
<dbReference type="Proteomes" id="UP001601197">
    <property type="component" value="Unassembled WGS sequence"/>
</dbReference>
<accession>A0ABW6L589</accession>
<evidence type="ECO:0000313" key="3">
    <source>
        <dbReference type="Proteomes" id="UP001601197"/>
    </source>
</evidence>
<reference evidence="2 3" key="1">
    <citation type="submission" date="2024-10" db="EMBL/GenBank/DDBJ databases">
        <title>The Natural Products Discovery Center: Release of the First 8490 Sequenced Strains for Exploring Actinobacteria Biosynthetic Diversity.</title>
        <authorList>
            <person name="Kalkreuter E."/>
            <person name="Kautsar S.A."/>
            <person name="Yang D."/>
            <person name="Bader C.D."/>
            <person name="Teijaro C.N."/>
            <person name="Fluegel L."/>
            <person name="Davis C.M."/>
            <person name="Simpson J.R."/>
            <person name="Lauterbach L."/>
            <person name="Steele A.D."/>
            <person name="Gui C."/>
            <person name="Meng S."/>
            <person name="Li G."/>
            <person name="Viehrig K."/>
            <person name="Ye F."/>
            <person name="Su P."/>
            <person name="Kiefer A.F."/>
            <person name="Nichols A."/>
            <person name="Cepeda A.J."/>
            <person name="Yan W."/>
            <person name="Fan B."/>
            <person name="Jiang Y."/>
            <person name="Adhikari A."/>
            <person name="Zheng C.-J."/>
            <person name="Schuster L."/>
            <person name="Cowan T.M."/>
            <person name="Smanski M.J."/>
            <person name="Chevrette M.G."/>
            <person name="De Carvalho L.P.S."/>
            <person name="Shen B."/>
        </authorList>
    </citation>
    <scope>NUCLEOTIDE SEQUENCE [LARGE SCALE GENOMIC DNA]</scope>
    <source>
        <strain evidence="2 3">NPDC007147</strain>
    </source>
</reference>
<dbReference type="RefSeq" id="WP_388353760.1">
    <property type="nucleotide sequence ID" value="NZ_JBIAFJ010000048.1"/>
</dbReference>